<keyword evidence="1" id="KW-0732">Signal</keyword>
<dbReference type="Gene3D" id="3.40.30.10">
    <property type="entry name" value="Glutaredoxin"/>
    <property type="match status" value="1"/>
</dbReference>
<evidence type="ECO:0008006" key="4">
    <source>
        <dbReference type="Google" id="ProtNLM"/>
    </source>
</evidence>
<keyword evidence="3" id="KW-1185">Reference proteome</keyword>
<sequence>MNKLIALAALLLLGLQPALAQQGSIEPEFDKPYISVYGTDTCWYTQRMITDLKKANIAFNYNNLEDTATASKLHGKMYAAGISTKRYNLPVVDVSGTLTVRPESAEVIRQFEQ</sequence>
<dbReference type="Proteomes" id="UP000765845">
    <property type="component" value="Unassembled WGS sequence"/>
</dbReference>
<name>A0ABX1GJM9_9GAMM</name>
<organism evidence="2 3">
    <name type="scientific">Spongiibacter thalassae</name>
    <dbReference type="NCBI Taxonomy" id="2721624"/>
    <lineage>
        <taxon>Bacteria</taxon>
        <taxon>Pseudomonadati</taxon>
        <taxon>Pseudomonadota</taxon>
        <taxon>Gammaproteobacteria</taxon>
        <taxon>Cellvibrionales</taxon>
        <taxon>Spongiibacteraceae</taxon>
        <taxon>Spongiibacter</taxon>
    </lineage>
</organism>
<evidence type="ECO:0000313" key="2">
    <source>
        <dbReference type="EMBL" id="NKI19445.1"/>
    </source>
</evidence>
<reference evidence="2 3" key="1">
    <citation type="submission" date="2020-04" db="EMBL/GenBank/DDBJ databases">
        <authorList>
            <person name="Yoon J."/>
        </authorList>
    </citation>
    <scope>NUCLEOTIDE SEQUENCE [LARGE SCALE GENOMIC DNA]</scope>
    <source>
        <strain evidence="2 3">KMU-166</strain>
    </source>
</reference>
<gene>
    <name evidence="2" type="ORF">HCU74_18720</name>
</gene>
<evidence type="ECO:0000256" key="1">
    <source>
        <dbReference type="SAM" id="SignalP"/>
    </source>
</evidence>
<feature type="chain" id="PRO_5045421694" description="Glutaredoxin" evidence="1">
    <location>
        <begin position="21"/>
        <end position="113"/>
    </location>
</feature>
<dbReference type="RefSeq" id="WP_168451963.1">
    <property type="nucleotide sequence ID" value="NZ_JAAWWK010000008.1"/>
</dbReference>
<accession>A0ABX1GJM9</accession>
<comment type="caution">
    <text evidence="2">The sequence shown here is derived from an EMBL/GenBank/DDBJ whole genome shotgun (WGS) entry which is preliminary data.</text>
</comment>
<dbReference type="EMBL" id="JAAWWK010000008">
    <property type="protein sequence ID" value="NKI19445.1"/>
    <property type="molecule type" value="Genomic_DNA"/>
</dbReference>
<feature type="signal peptide" evidence="1">
    <location>
        <begin position="1"/>
        <end position="20"/>
    </location>
</feature>
<proteinExistence type="predicted"/>
<evidence type="ECO:0000313" key="3">
    <source>
        <dbReference type="Proteomes" id="UP000765845"/>
    </source>
</evidence>
<protein>
    <recommendedName>
        <fullName evidence="4">Glutaredoxin</fullName>
    </recommendedName>
</protein>